<feature type="region of interest" description="Disordered" evidence="8">
    <location>
        <begin position="313"/>
        <end position="389"/>
    </location>
</feature>
<evidence type="ECO:0000313" key="12">
    <source>
        <dbReference type="Proteomes" id="UP001415169"/>
    </source>
</evidence>
<feature type="domain" description="Tubulin/FtsZ 2-layer sandwich" evidence="10">
    <location>
        <begin position="204"/>
        <end position="321"/>
    </location>
</feature>
<name>A0ABP7ZDC7_9MICO</name>
<dbReference type="Pfam" id="PF00091">
    <property type="entry name" value="Tubulin"/>
    <property type="match status" value="1"/>
</dbReference>
<comment type="caution">
    <text evidence="11">The sequence shown here is derived from an EMBL/GenBank/DDBJ whole genome shotgun (WGS) entry which is preliminary data.</text>
</comment>
<proteinExistence type="inferred from homology"/>
<dbReference type="InterPro" id="IPR036525">
    <property type="entry name" value="Tubulin/FtsZ_GTPase_sf"/>
</dbReference>
<keyword evidence="5 7" id="KW-0131">Cell cycle</keyword>
<feature type="binding site" evidence="5">
    <location>
        <begin position="18"/>
        <end position="22"/>
    </location>
    <ligand>
        <name>GTP</name>
        <dbReference type="ChEBI" id="CHEBI:37565"/>
    </ligand>
</feature>
<dbReference type="InterPro" id="IPR020805">
    <property type="entry name" value="Cell_div_FtsZ_CS"/>
</dbReference>
<dbReference type="Proteomes" id="UP001415169">
    <property type="component" value="Unassembled WGS sequence"/>
</dbReference>
<dbReference type="NCBIfam" id="TIGR00065">
    <property type="entry name" value="ftsZ"/>
    <property type="match status" value="1"/>
</dbReference>
<dbReference type="PROSITE" id="PS01135">
    <property type="entry name" value="FTSZ_2"/>
    <property type="match status" value="1"/>
</dbReference>
<dbReference type="SUPFAM" id="SSF55307">
    <property type="entry name" value="Tubulin C-terminal domain-like"/>
    <property type="match status" value="1"/>
</dbReference>
<keyword evidence="5 7" id="KW-0132">Cell division</keyword>
<evidence type="ECO:0000259" key="9">
    <source>
        <dbReference type="SMART" id="SM00864"/>
    </source>
</evidence>
<comment type="similarity">
    <text evidence="1 5 7">Belongs to the FtsZ family.</text>
</comment>
<dbReference type="InterPro" id="IPR045061">
    <property type="entry name" value="FtsZ/CetZ"/>
</dbReference>
<keyword evidence="4 5" id="KW-0717">Septation</keyword>
<dbReference type="InterPro" id="IPR024757">
    <property type="entry name" value="FtsZ_C"/>
</dbReference>
<dbReference type="SMART" id="SM00865">
    <property type="entry name" value="Tubulin_C"/>
    <property type="match status" value="1"/>
</dbReference>
<comment type="subcellular location">
    <subcellularLocation>
        <location evidence="5">Cytoplasm</location>
    </subcellularLocation>
    <text evidence="5">Assembles at midcell at the inner surface of the cytoplasmic membrane.</text>
</comment>
<comment type="subunit">
    <text evidence="5">Homodimer. Polymerizes to form a dynamic ring structure in a strictly GTP-dependent manner. Interacts directly with several other division proteins.</text>
</comment>
<dbReference type="PROSITE" id="PS01134">
    <property type="entry name" value="FTSZ_1"/>
    <property type="match status" value="1"/>
</dbReference>
<keyword evidence="2 5" id="KW-0547">Nucleotide-binding</keyword>
<evidence type="ECO:0000256" key="4">
    <source>
        <dbReference type="ARBA" id="ARBA00023210"/>
    </source>
</evidence>
<dbReference type="InterPro" id="IPR003008">
    <property type="entry name" value="Tubulin_FtsZ_GTPase"/>
</dbReference>
<evidence type="ECO:0000256" key="5">
    <source>
        <dbReference type="HAMAP-Rule" id="MF_00909"/>
    </source>
</evidence>
<dbReference type="InterPro" id="IPR008280">
    <property type="entry name" value="Tub_FtsZ_C"/>
</dbReference>
<dbReference type="GO" id="GO:0051301">
    <property type="term" value="P:cell division"/>
    <property type="evidence" value="ECO:0007669"/>
    <property type="project" value="UniProtKB-KW"/>
</dbReference>
<evidence type="ECO:0000256" key="1">
    <source>
        <dbReference type="ARBA" id="ARBA00009690"/>
    </source>
</evidence>
<dbReference type="CDD" id="cd02201">
    <property type="entry name" value="FtsZ_type1"/>
    <property type="match status" value="1"/>
</dbReference>
<feature type="binding site" evidence="5">
    <location>
        <begin position="105"/>
        <end position="107"/>
    </location>
    <ligand>
        <name>GTP</name>
        <dbReference type="ChEBI" id="CHEBI:37565"/>
    </ligand>
</feature>
<protein>
    <recommendedName>
        <fullName evidence="5 6">Cell division protein FtsZ</fullName>
    </recommendedName>
</protein>
<feature type="domain" description="Tubulin/FtsZ GTPase" evidence="9">
    <location>
        <begin position="10"/>
        <end position="202"/>
    </location>
</feature>
<dbReference type="PANTHER" id="PTHR30314">
    <property type="entry name" value="CELL DIVISION PROTEIN FTSZ-RELATED"/>
    <property type="match status" value="1"/>
</dbReference>
<accession>A0ABP7ZDC7</accession>
<feature type="binding site" evidence="5">
    <location>
        <position position="136"/>
    </location>
    <ligand>
        <name>GTP</name>
        <dbReference type="ChEBI" id="CHEBI:37565"/>
    </ligand>
</feature>
<evidence type="ECO:0000256" key="2">
    <source>
        <dbReference type="ARBA" id="ARBA00022741"/>
    </source>
</evidence>
<dbReference type="EMBL" id="BAABBV010000001">
    <property type="protein sequence ID" value="GAA4154359.1"/>
    <property type="molecule type" value="Genomic_DNA"/>
</dbReference>
<dbReference type="Pfam" id="PF12327">
    <property type="entry name" value="FtsZ_C"/>
    <property type="match status" value="1"/>
</dbReference>
<dbReference type="HAMAP" id="MF_00909">
    <property type="entry name" value="FtsZ"/>
    <property type="match status" value="1"/>
</dbReference>
<keyword evidence="12" id="KW-1185">Reference proteome</keyword>
<organism evidence="11 12">
    <name type="scientific">Gryllotalpicola daejeonensis</name>
    <dbReference type="NCBI Taxonomy" id="993087"/>
    <lineage>
        <taxon>Bacteria</taxon>
        <taxon>Bacillati</taxon>
        <taxon>Actinomycetota</taxon>
        <taxon>Actinomycetes</taxon>
        <taxon>Micrococcales</taxon>
        <taxon>Microbacteriaceae</taxon>
        <taxon>Gryllotalpicola</taxon>
    </lineage>
</organism>
<reference evidence="11" key="1">
    <citation type="journal article" date="2014" name="Int. J. Syst. Evol. Microbiol.">
        <title>Complete genome of a new Firmicutes species belonging to the dominant human colonic microbiota ('Ruminococcus bicirculans') reveals two chromosomes and a selective capacity to utilize plant glucans.</title>
        <authorList>
            <consortium name="NISC Comparative Sequencing Program"/>
            <person name="Wegmann U."/>
            <person name="Louis P."/>
            <person name="Goesmann A."/>
            <person name="Henrissat B."/>
            <person name="Duncan S.H."/>
            <person name="Flint H.J."/>
        </authorList>
    </citation>
    <scope>NUCLEOTIDE SEQUENCE</scope>
    <source>
        <strain evidence="11">JCM 17590</strain>
    </source>
</reference>
<sequence length="389" mass="39817">MSTNQNYLAVIKVVGIGGGGVNAVNRMIELGLRGVEFIAINTDAQALLMSDADVKLDVGREITRGLGAGADPEVGRRAAEDHAEEIEEALAGADMVFVTAGEGGGTGTGGAPVVARIAKSIGALTIGVVTKPFSFEGKRRADSAAAGVARLKEEVDTLIVVPNDRLLEISDRGISMMEAFTTADQVLLAGVQGITDLITTPGLINLDFADVKSVMQGAGSALMGIGSARGADRAIKAAELAVASPLLEASIEGARGVLLSIQGGSNLGIFEINDAARLVQEVVHPEANIIFGTVIDDTLGDEVRVTVIAAGFDGGEPNAKSDPGAHRAEPALTVDPAPKAAASEDTAALAPEDLPVAAWEPTSAPETPTLPADRDFDDADGIDIPDFLK</sequence>
<dbReference type="PANTHER" id="PTHR30314:SF3">
    <property type="entry name" value="MITOCHONDRIAL DIVISION PROTEIN FSZA"/>
    <property type="match status" value="1"/>
</dbReference>
<comment type="function">
    <text evidence="5 7">Essential cell division protein that forms a contractile ring structure (Z ring) at the future cell division site. The regulation of the ring assembly controls the timing and the location of cell division. One of the functions of the FtsZ ring is to recruit other cell division proteins to the septum to produce a new cell wall between the dividing cells. Binds GTP and shows GTPase activity.</text>
</comment>
<reference evidence="11" key="2">
    <citation type="submission" date="2023-12" db="EMBL/GenBank/DDBJ databases">
        <authorList>
            <person name="Sun Q."/>
            <person name="Inoue M."/>
        </authorList>
    </citation>
    <scope>NUCLEOTIDE SEQUENCE</scope>
    <source>
        <strain evidence="11">JCM 17590</strain>
    </source>
</reference>
<dbReference type="InterPro" id="IPR037103">
    <property type="entry name" value="Tubulin/FtsZ-like_C"/>
</dbReference>
<feature type="binding site" evidence="5">
    <location>
        <position position="184"/>
    </location>
    <ligand>
        <name>GTP</name>
        <dbReference type="ChEBI" id="CHEBI:37565"/>
    </ligand>
</feature>
<feature type="binding site" evidence="5">
    <location>
        <position position="140"/>
    </location>
    <ligand>
        <name>GTP</name>
        <dbReference type="ChEBI" id="CHEBI:37565"/>
    </ligand>
</feature>
<dbReference type="InterPro" id="IPR018316">
    <property type="entry name" value="Tubulin/FtsZ_2-layer-sand-dom"/>
</dbReference>
<dbReference type="SUPFAM" id="SSF52490">
    <property type="entry name" value="Tubulin nucleotide-binding domain-like"/>
    <property type="match status" value="1"/>
</dbReference>
<evidence type="ECO:0000256" key="3">
    <source>
        <dbReference type="ARBA" id="ARBA00023134"/>
    </source>
</evidence>
<evidence type="ECO:0000256" key="6">
    <source>
        <dbReference type="NCBIfam" id="TIGR00065"/>
    </source>
</evidence>
<dbReference type="RefSeq" id="WP_344789858.1">
    <property type="nucleotide sequence ID" value="NZ_BAABBV010000001.1"/>
</dbReference>
<gene>
    <name evidence="5 11" type="primary">ftsZ</name>
    <name evidence="11" type="ORF">GCM10022286_01840</name>
</gene>
<dbReference type="SMART" id="SM00864">
    <property type="entry name" value="Tubulin"/>
    <property type="match status" value="1"/>
</dbReference>
<evidence type="ECO:0000256" key="7">
    <source>
        <dbReference type="RuleBase" id="RU000631"/>
    </source>
</evidence>
<dbReference type="Gene3D" id="3.40.50.1440">
    <property type="entry name" value="Tubulin/FtsZ, GTPase domain"/>
    <property type="match status" value="1"/>
</dbReference>
<evidence type="ECO:0000259" key="10">
    <source>
        <dbReference type="SMART" id="SM00865"/>
    </source>
</evidence>
<dbReference type="PRINTS" id="PR00423">
    <property type="entry name" value="CELLDVISFTSZ"/>
</dbReference>
<evidence type="ECO:0000256" key="8">
    <source>
        <dbReference type="SAM" id="MobiDB-lite"/>
    </source>
</evidence>
<dbReference type="InterPro" id="IPR000158">
    <property type="entry name" value="Cell_div_FtsZ"/>
</dbReference>
<keyword evidence="5" id="KW-0963">Cytoplasm</keyword>
<keyword evidence="3 5" id="KW-0342">GTP-binding</keyword>
<dbReference type="Gene3D" id="3.30.1330.20">
    <property type="entry name" value="Tubulin/FtsZ, C-terminal domain"/>
    <property type="match status" value="1"/>
</dbReference>
<evidence type="ECO:0000313" key="11">
    <source>
        <dbReference type="EMBL" id="GAA4154359.1"/>
    </source>
</evidence>